<dbReference type="InterPro" id="IPR023753">
    <property type="entry name" value="FAD/NAD-binding_dom"/>
</dbReference>
<dbReference type="InterPro" id="IPR050097">
    <property type="entry name" value="Ferredoxin-NADP_redctase_2"/>
</dbReference>
<dbReference type="Pfam" id="PF07992">
    <property type="entry name" value="Pyr_redox_2"/>
    <property type="match status" value="1"/>
</dbReference>
<evidence type="ECO:0000256" key="2">
    <source>
        <dbReference type="ARBA" id="ARBA00023002"/>
    </source>
</evidence>
<accession>A0A1F5PJW8</accession>
<dbReference type="Gene3D" id="3.50.50.60">
    <property type="entry name" value="FAD/NAD(P)-binding domain"/>
    <property type="match status" value="2"/>
</dbReference>
<evidence type="ECO:0000313" key="4">
    <source>
        <dbReference type="EMBL" id="OGE90245.1"/>
    </source>
</evidence>
<dbReference type="SUPFAM" id="SSF51905">
    <property type="entry name" value="FAD/NAD(P)-binding domain"/>
    <property type="match status" value="1"/>
</dbReference>
<organism evidence="4 5">
    <name type="scientific">Candidatus Doudnabacteria bacterium RIFCSPHIGHO2_12_FULL_48_16</name>
    <dbReference type="NCBI Taxonomy" id="1817838"/>
    <lineage>
        <taxon>Bacteria</taxon>
        <taxon>Candidatus Doudnaibacteriota</taxon>
    </lineage>
</organism>
<reference evidence="4 5" key="1">
    <citation type="journal article" date="2016" name="Nat. Commun.">
        <title>Thousands of microbial genomes shed light on interconnected biogeochemical processes in an aquifer system.</title>
        <authorList>
            <person name="Anantharaman K."/>
            <person name="Brown C.T."/>
            <person name="Hug L.A."/>
            <person name="Sharon I."/>
            <person name="Castelle C.J."/>
            <person name="Probst A.J."/>
            <person name="Thomas B.C."/>
            <person name="Singh A."/>
            <person name="Wilkins M.J."/>
            <person name="Karaoz U."/>
            <person name="Brodie E.L."/>
            <person name="Williams K.H."/>
            <person name="Hubbard S.S."/>
            <person name="Banfield J.F."/>
        </authorList>
    </citation>
    <scope>NUCLEOTIDE SEQUENCE [LARGE SCALE GENOMIC DNA]</scope>
</reference>
<dbReference type="InterPro" id="IPR036188">
    <property type="entry name" value="FAD/NAD-bd_sf"/>
</dbReference>
<comment type="caution">
    <text evidence="4">The sequence shown here is derived from an EMBL/GenBank/DDBJ whole genome shotgun (WGS) entry which is preliminary data.</text>
</comment>
<name>A0A1F5PJW8_9BACT</name>
<sequence length="319" mass="34091">MNDVIIVGAGVAGWTASLYLARRGLKVLVIGKDVGGQANYTDAIENYPGVEEIGGLELSRQIRKQAEKHGVEFLQGEVGALKAGPNCFVTSAYGRQYKSAAVILAYGKTPQDLGIPGEEQFKGRGVSYCATCDAPLFKNKVVAVVGIGDIAADCALLLSKSAKKILVLSKTDKFVAHPQLSKALFKKPNVELVGFAQVQEIYGDQTVKGMKLLNTRTETVSSLAVDGIFVELGYVVNSQMVANIVKLDDRRQVIVNADQQTSVLGIFAAGDCTNRNYKQAVISAGEAATAALACYDWLQQAQGAAGITSDWTQIKRIKN</sequence>
<keyword evidence="1" id="KW-0285">Flavoprotein</keyword>
<dbReference type="AlphaFoldDB" id="A0A1F5PJW8"/>
<evidence type="ECO:0000256" key="1">
    <source>
        <dbReference type="ARBA" id="ARBA00022630"/>
    </source>
</evidence>
<evidence type="ECO:0000313" key="5">
    <source>
        <dbReference type="Proteomes" id="UP000177682"/>
    </source>
</evidence>
<dbReference type="EMBL" id="MFEY01000007">
    <property type="protein sequence ID" value="OGE90245.1"/>
    <property type="molecule type" value="Genomic_DNA"/>
</dbReference>
<proteinExistence type="predicted"/>
<feature type="domain" description="FAD/NAD(P)-binding" evidence="3">
    <location>
        <begin position="3"/>
        <end position="286"/>
    </location>
</feature>
<evidence type="ECO:0000259" key="3">
    <source>
        <dbReference type="Pfam" id="PF07992"/>
    </source>
</evidence>
<dbReference type="Proteomes" id="UP000177682">
    <property type="component" value="Unassembled WGS sequence"/>
</dbReference>
<protein>
    <recommendedName>
        <fullName evidence="3">FAD/NAD(P)-binding domain-containing protein</fullName>
    </recommendedName>
</protein>
<gene>
    <name evidence="4" type="ORF">A3E29_04065</name>
</gene>
<dbReference type="GO" id="GO:0016491">
    <property type="term" value="F:oxidoreductase activity"/>
    <property type="evidence" value="ECO:0007669"/>
    <property type="project" value="UniProtKB-KW"/>
</dbReference>
<keyword evidence="2" id="KW-0560">Oxidoreductase</keyword>
<dbReference type="PRINTS" id="PR00368">
    <property type="entry name" value="FADPNR"/>
</dbReference>
<dbReference type="PANTHER" id="PTHR48105">
    <property type="entry name" value="THIOREDOXIN REDUCTASE 1-RELATED-RELATED"/>
    <property type="match status" value="1"/>
</dbReference>
<dbReference type="PRINTS" id="PR00469">
    <property type="entry name" value="PNDRDTASEII"/>
</dbReference>